<comment type="caution">
    <text evidence="1">The sequence shown here is derived from an EMBL/GenBank/DDBJ whole genome shotgun (WGS) entry which is preliminary data.</text>
</comment>
<sequence>MSAQLNALTNSAYGWKFFSNDNQVARKARKQGRRKMDMVEDTLKKARGMQTWAHRLTA</sequence>
<dbReference type="Proteomes" id="UP001161388">
    <property type="component" value="Unassembled WGS sequence"/>
</dbReference>
<reference evidence="1" key="2">
    <citation type="submission" date="2023-01" db="EMBL/GenBank/DDBJ databases">
        <title>Draft genome sequence of Sulfitobacter pacificus strain NBRC 109915.</title>
        <authorList>
            <person name="Sun Q."/>
            <person name="Mori K."/>
        </authorList>
    </citation>
    <scope>NUCLEOTIDE SEQUENCE</scope>
    <source>
        <strain evidence="1">NBRC 109915</strain>
    </source>
</reference>
<accession>A0ABQ5VQB3</accession>
<gene>
    <name evidence="1" type="ORF">GCM10007927_41990</name>
</gene>
<proteinExistence type="predicted"/>
<protein>
    <submittedName>
        <fullName evidence="1">Uncharacterized protein</fullName>
    </submittedName>
</protein>
<evidence type="ECO:0000313" key="2">
    <source>
        <dbReference type="Proteomes" id="UP001161388"/>
    </source>
</evidence>
<reference evidence="1" key="1">
    <citation type="journal article" date="2014" name="Int. J. Syst. Evol. Microbiol.">
        <title>Complete genome of a new Firmicutes species belonging to the dominant human colonic microbiota ('Ruminococcus bicirculans') reveals two chromosomes and a selective capacity to utilize plant glucans.</title>
        <authorList>
            <consortium name="NISC Comparative Sequencing Program"/>
            <person name="Wegmann U."/>
            <person name="Louis P."/>
            <person name="Goesmann A."/>
            <person name="Henrissat B."/>
            <person name="Duncan S.H."/>
            <person name="Flint H.J."/>
        </authorList>
    </citation>
    <scope>NUCLEOTIDE SEQUENCE</scope>
    <source>
        <strain evidence="1">NBRC 109915</strain>
    </source>
</reference>
<organism evidence="1 2">
    <name type="scientific">Sulfitobacter pacificus</name>
    <dbReference type="NCBI Taxonomy" id="1499314"/>
    <lineage>
        <taxon>Bacteria</taxon>
        <taxon>Pseudomonadati</taxon>
        <taxon>Pseudomonadota</taxon>
        <taxon>Alphaproteobacteria</taxon>
        <taxon>Rhodobacterales</taxon>
        <taxon>Roseobacteraceae</taxon>
        <taxon>Sulfitobacter</taxon>
    </lineage>
</organism>
<evidence type="ECO:0000313" key="1">
    <source>
        <dbReference type="EMBL" id="GLQ29395.1"/>
    </source>
</evidence>
<dbReference type="EMBL" id="BSNL01000023">
    <property type="protein sequence ID" value="GLQ29395.1"/>
    <property type="molecule type" value="Genomic_DNA"/>
</dbReference>
<keyword evidence="2" id="KW-1185">Reference proteome</keyword>
<name>A0ABQ5VQB3_9RHOB</name>